<reference evidence="1 2" key="1">
    <citation type="submission" date="2023-11" db="EMBL/GenBank/DDBJ databases">
        <authorList>
            <person name="Cook R."/>
            <person name="Crisci M."/>
            <person name="Pye H."/>
            <person name="Adriaenssens E."/>
            <person name="Santini J."/>
        </authorList>
    </citation>
    <scope>NUCLEOTIDE SEQUENCE [LARGE SCALE GENOMIC DNA]</scope>
    <source>
        <strain evidence="1">Lak_Megaphage_Sonny</strain>
    </source>
</reference>
<sequence length="253" mass="29572">MTTTIKRCKHCHKTYYYYLSGYHQYNNENYCPECQEIIEKALSNVPVKYTGKYQEITFDDDIFKKMQYLKATSKYCCFFAVSIGLTGLPYDDIETYTINNKKYAYVKTDDGEHMYRLNEYDIANDCYTGNIYEDDELLPNSFGRDRQRIIYPKADDIKIKEFKHVNGNAFYLDYNCLNNDASLQPEAFETLCEQLAEDQSIKDIDSINGHIQNLESNIKMQTKINEGIAKLGKDLRPKNDPTLPSGKLFYLDF</sequence>
<protein>
    <submittedName>
        <fullName evidence="1">Uncharacterized protein</fullName>
    </submittedName>
</protein>
<dbReference type="EMBL" id="OR769223">
    <property type="protein sequence ID" value="WQJ53866.1"/>
    <property type="molecule type" value="Genomic_DNA"/>
</dbReference>
<evidence type="ECO:0000313" key="1">
    <source>
        <dbReference type="EMBL" id="WQJ53866.1"/>
    </source>
</evidence>
<keyword evidence="2" id="KW-1185">Reference proteome</keyword>
<accession>A0ABZ0Z454</accession>
<organism evidence="1 2">
    <name type="scientific">phage Lak_Megaphage_Sonny</name>
    <dbReference type="NCBI Taxonomy" id="3109229"/>
    <lineage>
        <taxon>Viruses</taxon>
        <taxon>Duplodnaviria</taxon>
        <taxon>Heunggongvirae</taxon>
        <taxon>Uroviricota</taxon>
        <taxon>Caudoviricetes</taxon>
        <taxon>Caudoviricetes code 15 clade</taxon>
    </lineage>
</organism>
<evidence type="ECO:0000313" key="2">
    <source>
        <dbReference type="Proteomes" id="UP001358193"/>
    </source>
</evidence>
<name>A0ABZ0Z454_9CAUD</name>
<dbReference type="Proteomes" id="UP001358193">
    <property type="component" value="Segment"/>
</dbReference>
<proteinExistence type="predicted"/>